<evidence type="ECO:0000256" key="2">
    <source>
        <dbReference type="ARBA" id="ARBA00022679"/>
    </source>
</evidence>
<evidence type="ECO:0000256" key="5">
    <source>
        <dbReference type="ARBA" id="ARBA00049244"/>
    </source>
</evidence>
<accession>D7FK42</accession>
<evidence type="ECO:0000313" key="8">
    <source>
        <dbReference type="EMBL" id="CBJ29252.1"/>
    </source>
</evidence>
<keyword evidence="2" id="KW-0808">Transferase</keyword>
<feature type="compositionally biased region" description="Low complexity" evidence="6">
    <location>
        <begin position="132"/>
        <end position="143"/>
    </location>
</feature>
<feature type="compositionally biased region" description="Low complexity" evidence="6">
    <location>
        <begin position="357"/>
        <end position="413"/>
    </location>
</feature>
<evidence type="ECO:0000256" key="4">
    <source>
        <dbReference type="ARBA" id="ARBA00022932"/>
    </source>
</evidence>
<dbReference type="Gene3D" id="1.10.150.20">
    <property type="entry name" value="5' to 3' exonuclease, C-terminal subdomain"/>
    <property type="match status" value="1"/>
</dbReference>
<evidence type="ECO:0000259" key="7">
    <source>
        <dbReference type="SMART" id="SM00482"/>
    </source>
</evidence>
<feature type="compositionally biased region" description="Low complexity" evidence="6">
    <location>
        <begin position="247"/>
        <end position="263"/>
    </location>
</feature>
<keyword evidence="9" id="KW-1185">Reference proteome</keyword>
<dbReference type="PANTHER" id="PTHR10133:SF62">
    <property type="entry name" value="DNA POLYMERASE THETA"/>
    <property type="match status" value="1"/>
</dbReference>
<protein>
    <recommendedName>
        <fullName evidence="1">DNA-directed DNA polymerase</fullName>
        <ecNumber evidence="1">2.7.7.7</ecNumber>
    </recommendedName>
</protein>
<dbReference type="AlphaFoldDB" id="D7FK42"/>
<dbReference type="PANTHER" id="PTHR10133">
    <property type="entry name" value="DNA POLYMERASE I"/>
    <property type="match status" value="1"/>
</dbReference>
<feature type="compositionally biased region" description="Gly residues" evidence="6">
    <location>
        <begin position="190"/>
        <end position="203"/>
    </location>
</feature>
<dbReference type="STRING" id="2880.D7FK42"/>
<dbReference type="Gene3D" id="3.30.420.10">
    <property type="entry name" value="Ribonuclease H-like superfamily/Ribonuclease H"/>
    <property type="match status" value="1"/>
</dbReference>
<comment type="catalytic activity">
    <reaction evidence="5">
        <text>DNA(n) + a 2'-deoxyribonucleoside 5'-triphosphate = DNA(n+1) + diphosphate</text>
        <dbReference type="Rhea" id="RHEA:22508"/>
        <dbReference type="Rhea" id="RHEA-COMP:17339"/>
        <dbReference type="Rhea" id="RHEA-COMP:17340"/>
        <dbReference type="ChEBI" id="CHEBI:33019"/>
        <dbReference type="ChEBI" id="CHEBI:61560"/>
        <dbReference type="ChEBI" id="CHEBI:173112"/>
        <dbReference type="EC" id="2.7.7.7"/>
    </reaction>
</comment>
<dbReference type="Gene3D" id="3.30.70.370">
    <property type="match status" value="1"/>
</dbReference>
<feature type="region of interest" description="Disordered" evidence="6">
    <location>
        <begin position="613"/>
        <end position="652"/>
    </location>
</feature>
<dbReference type="Proteomes" id="UP000002630">
    <property type="component" value="Linkage Group LG22"/>
</dbReference>
<feature type="domain" description="DNA-directed DNA polymerase family A palm" evidence="7">
    <location>
        <begin position="925"/>
        <end position="1164"/>
    </location>
</feature>
<dbReference type="GO" id="GO:0006302">
    <property type="term" value="P:double-strand break repair"/>
    <property type="evidence" value="ECO:0007669"/>
    <property type="project" value="TreeGrafter"/>
</dbReference>
<dbReference type="InterPro" id="IPR043502">
    <property type="entry name" value="DNA/RNA_pol_sf"/>
</dbReference>
<evidence type="ECO:0000313" key="9">
    <source>
        <dbReference type="Proteomes" id="UP000002630"/>
    </source>
</evidence>
<feature type="compositionally biased region" description="Basic and acidic residues" evidence="6">
    <location>
        <begin position="216"/>
        <end position="226"/>
    </location>
</feature>
<dbReference type="SMART" id="SM00482">
    <property type="entry name" value="POLAc"/>
    <property type="match status" value="1"/>
</dbReference>
<dbReference type="InParanoid" id="D7FK42"/>
<feature type="compositionally biased region" description="Low complexity" evidence="6">
    <location>
        <begin position="274"/>
        <end position="287"/>
    </location>
</feature>
<gene>
    <name evidence="8" type="ORF">Esi_0140_0042</name>
</gene>
<dbReference type="SUPFAM" id="SSF56672">
    <property type="entry name" value="DNA/RNA polymerases"/>
    <property type="match status" value="1"/>
</dbReference>
<proteinExistence type="predicted"/>
<dbReference type="Gene3D" id="1.20.1060.10">
    <property type="entry name" value="Taq DNA Polymerase, Chain T, domain 4"/>
    <property type="match status" value="1"/>
</dbReference>
<dbReference type="GO" id="GO:0006261">
    <property type="term" value="P:DNA-templated DNA replication"/>
    <property type="evidence" value="ECO:0007669"/>
    <property type="project" value="InterPro"/>
</dbReference>
<dbReference type="EMBL" id="FN648001">
    <property type="protein sequence ID" value="CBJ29252.1"/>
    <property type="molecule type" value="Genomic_DNA"/>
</dbReference>
<dbReference type="InterPro" id="IPR036397">
    <property type="entry name" value="RNaseH_sf"/>
</dbReference>
<dbReference type="OrthoDB" id="275278at2759"/>
<dbReference type="eggNOG" id="KOG0950">
    <property type="taxonomic scope" value="Eukaryota"/>
</dbReference>
<dbReference type="InterPro" id="IPR002298">
    <property type="entry name" value="DNA_polymerase_A"/>
</dbReference>
<feature type="compositionally biased region" description="Polar residues" evidence="6">
    <location>
        <begin position="158"/>
        <end position="183"/>
    </location>
</feature>
<dbReference type="EMBL" id="FN649747">
    <property type="protein sequence ID" value="CBJ29252.1"/>
    <property type="molecule type" value="Genomic_DNA"/>
</dbReference>
<feature type="compositionally biased region" description="Basic and acidic residues" evidence="6">
    <location>
        <begin position="53"/>
        <end position="65"/>
    </location>
</feature>
<dbReference type="InterPro" id="IPR001098">
    <property type="entry name" value="DNA-dir_DNA_pol_A_palm_dom"/>
</dbReference>
<feature type="compositionally biased region" description="Polar residues" evidence="6">
    <location>
        <begin position="92"/>
        <end position="105"/>
    </location>
</feature>
<evidence type="ECO:0000256" key="1">
    <source>
        <dbReference type="ARBA" id="ARBA00012417"/>
    </source>
</evidence>
<keyword evidence="4" id="KW-0239">DNA-directed DNA polymerase</keyword>
<dbReference type="GO" id="GO:0003677">
    <property type="term" value="F:DNA binding"/>
    <property type="evidence" value="ECO:0007669"/>
    <property type="project" value="InterPro"/>
</dbReference>
<feature type="compositionally biased region" description="Gly residues" evidence="6">
    <location>
        <begin position="68"/>
        <end position="82"/>
    </location>
</feature>
<dbReference type="PROSITE" id="PS00447">
    <property type="entry name" value="DNA_POLYMERASE_A"/>
    <property type="match status" value="1"/>
</dbReference>
<sequence length="1219" mass="128452">MHSNTRPEAVWNLVPPGRPPSGPALHTQAKNRPFALLKSLEPPRGPDYFPMENFRRPLWPDDDRVGASGIGAGGGRGHGTGPGTASDRHISQAANARTSQHSSPHLHTPTSGPRGTGRGMASFSPALSRASTTMMTPVQQTQQKPEGFSMFGGKAYSTPASHGSICSQPPLSSHTPIGSNTPTVAPGTIPYGGGGSSGVGGGLARFKTLVQETQEEEHMKQQERRRGSGRGGSSSGCGIRDSTARGMPSPSSNFLSPSSLMGSPPNALTPCDDSPSSSAAYAFTPSSPAAPPSYPNWPAGPLTAAGRKRPRAPSTATAALGRPMTPGTVLSVGGGNLSADVSGARTWGSLAEGSRGRAGQVQQQQQQRRQANPRPPAAHGASGAAARAGVASSVSSRSPRPARNKSPSQSPRTSQPPPTPRRYKLDDFAGADDVCFNAAASSEGLAIFLERCEASGVASLSVLWADLTTSFSAMTVKSCLPSQSCFRWNCACGRQPRAQQATAPMIGAVVYLPGRAERIAWGASAGTESDTSGCSQEDDFEEGEMYLLPLAACVGEDKEAAKAAGYHLPLDCETSYDERWAAFAKLVALPVKKVALMPLIAWRRRPESRTFLARSAAAAAEGGSNRDGHAPSADSSPPPPPQQRQHLSTKHHTTVSGLFDTRVAAWMTDTGKADKALEFEALCVSWLKGEGSDAEGVNAGSGDGGRLPAIVAAVARAEGCCRRNLALAGKISAELEGAKMLAACEQVEMPAIPVLAGMEVSGVVFLPERVTRFSDALGNHLEGLKRTAVKAVGGRDFNLASPDQVADVLFKHLKLPSPPVKAGSVHASTSAEVLEGLQGKHAVVAPILEFRGVNKYKTTYVDKLAERALGAAAAESAVPASQGAGAARIHATWNQTSARTGRLSCSRPNLQQMPKGSDPLAGVEGVNVRDAFSATRSFTLMAADYSQIEMRVLADACRDPGLRNLFATLGGTNDAGASTGGGDVYRKLAAQVFAKEEHGVSDEERNRAKVVCLGITYGMGTPQVAKKLEITESQAQGLVRSFLKAFPGIEPFMAATRRYGTPCRHQISQRRFARENGYVCTLTGRRRHLPEINNSRNAAAKAQAERQAVNSVVQGTAADIMKTAMVLVARRLDAWRSSLDEGLDCPRLIMQIHDELVLECPACEEDLERLKGLLADCMEVEAPAVLGIKCPLTVNMLVGMSWGSMRRVVSHDEDDDDSE</sequence>
<keyword evidence="3" id="KW-0548">Nucleotidyltransferase</keyword>
<organism evidence="8 9">
    <name type="scientific">Ectocarpus siliculosus</name>
    <name type="common">Brown alga</name>
    <name type="synonym">Conferva siliculosa</name>
    <dbReference type="NCBI Taxonomy" id="2880"/>
    <lineage>
        <taxon>Eukaryota</taxon>
        <taxon>Sar</taxon>
        <taxon>Stramenopiles</taxon>
        <taxon>Ochrophyta</taxon>
        <taxon>PX clade</taxon>
        <taxon>Phaeophyceae</taxon>
        <taxon>Ectocarpales</taxon>
        <taxon>Ectocarpaceae</taxon>
        <taxon>Ectocarpus</taxon>
    </lineage>
</organism>
<reference evidence="8 9" key="1">
    <citation type="journal article" date="2010" name="Nature">
        <title>The Ectocarpus genome and the independent evolution of multicellularity in brown algae.</title>
        <authorList>
            <person name="Cock J.M."/>
            <person name="Sterck L."/>
            <person name="Rouze P."/>
            <person name="Scornet D."/>
            <person name="Allen A.E."/>
            <person name="Amoutzias G."/>
            <person name="Anthouard V."/>
            <person name="Artiguenave F."/>
            <person name="Aury J.M."/>
            <person name="Badger J.H."/>
            <person name="Beszteri B."/>
            <person name="Billiau K."/>
            <person name="Bonnet E."/>
            <person name="Bothwell J.H."/>
            <person name="Bowler C."/>
            <person name="Boyen C."/>
            <person name="Brownlee C."/>
            <person name="Carrano C.J."/>
            <person name="Charrier B."/>
            <person name="Cho G.Y."/>
            <person name="Coelho S.M."/>
            <person name="Collen J."/>
            <person name="Corre E."/>
            <person name="Da Silva C."/>
            <person name="Delage L."/>
            <person name="Delaroque N."/>
            <person name="Dittami S.M."/>
            <person name="Doulbeau S."/>
            <person name="Elias M."/>
            <person name="Farnham G."/>
            <person name="Gachon C.M."/>
            <person name="Gschloessl B."/>
            <person name="Heesch S."/>
            <person name="Jabbari K."/>
            <person name="Jubin C."/>
            <person name="Kawai H."/>
            <person name="Kimura K."/>
            <person name="Kloareg B."/>
            <person name="Kupper F.C."/>
            <person name="Lang D."/>
            <person name="Le Bail A."/>
            <person name="Leblanc C."/>
            <person name="Lerouge P."/>
            <person name="Lohr M."/>
            <person name="Lopez P.J."/>
            <person name="Martens C."/>
            <person name="Maumus F."/>
            <person name="Michel G."/>
            <person name="Miranda-Saavedra D."/>
            <person name="Morales J."/>
            <person name="Moreau H."/>
            <person name="Motomura T."/>
            <person name="Nagasato C."/>
            <person name="Napoli C.A."/>
            <person name="Nelson D.R."/>
            <person name="Nyvall-Collen P."/>
            <person name="Peters A.F."/>
            <person name="Pommier C."/>
            <person name="Potin P."/>
            <person name="Poulain J."/>
            <person name="Quesneville H."/>
            <person name="Read B."/>
            <person name="Rensing S.A."/>
            <person name="Ritter A."/>
            <person name="Rousvoal S."/>
            <person name="Samanta M."/>
            <person name="Samson G."/>
            <person name="Schroeder D.C."/>
            <person name="Segurens B."/>
            <person name="Strittmatter M."/>
            <person name="Tonon T."/>
            <person name="Tregear J.W."/>
            <person name="Valentin K."/>
            <person name="von Dassow P."/>
            <person name="Yamagishi T."/>
            <person name="Van de Peer Y."/>
            <person name="Wincker P."/>
        </authorList>
    </citation>
    <scope>NUCLEOTIDE SEQUENCE [LARGE SCALE GENOMIC DNA]</scope>
    <source>
        <strain evidence="9">Ec32 / CCAP1310/4</strain>
    </source>
</reference>
<dbReference type="GO" id="GO:0003887">
    <property type="term" value="F:DNA-directed DNA polymerase activity"/>
    <property type="evidence" value="ECO:0007669"/>
    <property type="project" value="UniProtKB-KW"/>
</dbReference>
<evidence type="ECO:0000256" key="3">
    <source>
        <dbReference type="ARBA" id="ARBA00022695"/>
    </source>
</evidence>
<dbReference type="EC" id="2.7.7.7" evidence="1"/>
<evidence type="ECO:0000256" key="6">
    <source>
        <dbReference type="SAM" id="MobiDB-lite"/>
    </source>
</evidence>
<dbReference type="Pfam" id="PF00476">
    <property type="entry name" value="DNA_pol_A"/>
    <property type="match status" value="1"/>
</dbReference>
<name>D7FK42_ECTSI</name>
<dbReference type="InterPro" id="IPR019760">
    <property type="entry name" value="DNA-dir_DNA_pol_A_CS"/>
</dbReference>
<feature type="region of interest" description="Disordered" evidence="6">
    <location>
        <begin position="1"/>
        <end position="424"/>
    </location>
</feature>
<dbReference type="PRINTS" id="PR00868">
    <property type="entry name" value="DNAPOLI"/>
</dbReference>